<protein>
    <recommendedName>
        <fullName evidence="1">Reverse transcriptase/retrotransposon-derived protein RNase H-like domain-containing protein</fullName>
    </recommendedName>
</protein>
<dbReference type="InterPro" id="IPR043128">
    <property type="entry name" value="Rev_trsase/Diguanyl_cyclase"/>
</dbReference>
<organism evidence="2 3">
    <name type="scientific">Pleurodeles waltl</name>
    <name type="common">Iberian ribbed newt</name>
    <dbReference type="NCBI Taxonomy" id="8319"/>
    <lineage>
        <taxon>Eukaryota</taxon>
        <taxon>Metazoa</taxon>
        <taxon>Chordata</taxon>
        <taxon>Craniata</taxon>
        <taxon>Vertebrata</taxon>
        <taxon>Euteleostomi</taxon>
        <taxon>Amphibia</taxon>
        <taxon>Batrachia</taxon>
        <taxon>Caudata</taxon>
        <taxon>Salamandroidea</taxon>
        <taxon>Salamandridae</taxon>
        <taxon>Pleurodelinae</taxon>
        <taxon>Pleurodeles</taxon>
    </lineage>
</organism>
<accession>A0AAV7PWQ1</accession>
<dbReference type="InterPro" id="IPR051320">
    <property type="entry name" value="Viral_Replic_Matur_Polypro"/>
</dbReference>
<evidence type="ECO:0000313" key="3">
    <source>
        <dbReference type="Proteomes" id="UP001066276"/>
    </source>
</evidence>
<dbReference type="InterPro" id="IPR041577">
    <property type="entry name" value="RT_RNaseH_2"/>
</dbReference>
<reference evidence="2" key="1">
    <citation type="journal article" date="2022" name="bioRxiv">
        <title>Sequencing and chromosome-scale assembly of the giantPleurodeles waltlgenome.</title>
        <authorList>
            <person name="Brown T."/>
            <person name="Elewa A."/>
            <person name="Iarovenko S."/>
            <person name="Subramanian E."/>
            <person name="Araus A.J."/>
            <person name="Petzold A."/>
            <person name="Susuki M."/>
            <person name="Suzuki K.-i.T."/>
            <person name="Hayashi T."/>
            <person name="Toyoda A."/>
            <person name="Oliveira C."/>
            <person name="Osipova E."/>
            <person name="Leigh N.D."/>
            <person name="Simon A."/>
            <person name="Yun M.H."/>
        </authorList>
    </citation>
    <scope>NUCLEOTIDE SEQUENCE</scope>
    <source>
        <strain evidence="2">20211129_DDA</strain>
        <tissue evidence="2">Liver</tissue>
    </source>
</reference>
<dbReference type="Proteomes" id="UP001066276">
    <property type="component" value="Chromosome 7"/>
</dbReference>
<feature type="domain" description="Reverse transcriptase/retrotransposon-derived protein RNase H-like" evidence="1">
    <location>
        <begin position="148"/>
        <end position="243"/>
    </location>
</feature>
<sequence>MGFTKSPMVNAAAVKRDLDSLKLKGGSTFIQYTDALLIAISSVQACEKDTVALLNHFQQCGHKASLSNVHFYLPEITYLDYIIPNGLRKLSPERECTIMHMPRPTTKKAMLSFLDMTTYCRQRTFDYRSYGEPLRTYILETAPKYIKWTAELTNCYTKLKEALCTVPALGLQDCRLPFHLYVFERDGIANTVLTQKYGSGRRPVAYYSVSLRRVIKGFPACLHSVAATAVMVERSASIVLVYQCTVCVSHAVVLLLNSAHTNADTEVARGNTHASVTAKENMLQPVLAVPLFAKTRHTKNKNVK</sequence>
<dbReference type="Pfam" id="PF17919">
    <property type="entry name" value="RT_RNaseH_2"/>
    <property type="match status" value="1"/>
</dbReference>
<dbReference type="PANTHER" id="PTHR33064">
    <property type="entry name" value="POL PROTEIN"/>
    <property type="match status" value="1"/>
</dbReference>
<evidence type="ECO:0000313" key="2">
    <source>
        <dbReference type="EMBL" id="KAJ1130893.1"/>
    </source>
</evidence>
<dbReference type="EMBL" id="JANPWB010000011">
    <property type="protein sequence ID" value="KAJ1130893.1"/>
    <property type="molecule type" value="Genomic_DNA"/>
</dbReference>
<proteinExistence type="predicted"/>
<comment type="caution">
    <text evidence="2">The sequence shown here is derived from an EMBL/GenBank/DDBJ whole genome shotgun (WGS) entry which is preliminary data.</text>
</comment>
<dbReference type="Gene3D" id="3.10.20.370">
    <property type="match status" value="1"/>
</dbReference>
<evidence type="ECO:0000259" key="1">
    <source>
        <dbReference type="Pfam" id="PF17919"/>
    </source>
</evidence>
<name>A0AAV7PWQ1_PLEWA</name>
<dbReference type="InterPro" id="IPR043502">
    <property type="entry name" value="DNA/RNA_pol_sf"/>
</dbReference>
<gene>
    <name evidence="2" type="ORF">NDU88_009237</name>
</gene>
<dbReference type="AlphaFoldDB" id="A0AAV7PWQ1"/>
<dbReference type="SUPFAM" id="SSF56672">
    <property type="entry name" value="DNA/RNA polymerases"/>
    <property type="match status" value="1"/>
</dbReference>
<keyword evidence="3" id="KW-1185">Reference proteome</keyword>
<dbReference type="PANTHER" id="PTHR33064:SF37">
    <property type="entry name" value="RIBONUCLEASE H"/>
    <property type="match status" value="1"/>
</dbReference>
<dbReference type="Gene3D" id="3.30.70.270">
    <property type="match status" value="2"/>
</dbReference>